<comment type="similarity">
    <text evidence="7">Belongs to the glycosyltransferase 87 family.</text>
</comment>
<keyword evidence="4 9" id="KW-0812">Transmembrane</keyword>
<feature type="transmembrane region" description="Helical" evidence="9">
    <location>
        <begin position="251"/>
        <end position="270"/>
    </location>
</feature>
<dbReference type="InterPro" id="IPR016570">
    <property type="entry name" value="UCP010361"/>
</dbReference>
<keyword evidence="11" id="KW-1185">Reference proteome</keyword>
<feature type="transmembrane region" description="Helical" evidence="9">
    <location>
        <begin position="422"/>
        <end position="441"/>
    </location>
</feature>
<feature type="region of interest" description="Disordered" evidence="8">
    <location>
        <begin position="449"/>
        <end position="484"/>
    </location>
</feature>
<evidence type="ECO:0000256" key="7">
    <source>
        <dbReference type="ARBA" id="ARBA00024033"/>
    </source>
</evidence>
<dbReference type="Proteomes" id="UP001304769">
    <property type="component" value="Unassembled WGS sequence"/>
</dbReference>
<feature type="region of interest" description="Disordered" evidence="8">
    <location>
        <begin position="1"/>
        <end position="20"/>
    </location>
</feature>
<evidence type="ECO:0000256" key="5">
    <source>
        <dbReference type="ARBA" id="ARBA00022989"/>
    </source>
</evidence>
<evidence type="ECO:0000256" key="1">
    <source>
        <dbReference type="ARBA" id="ARBA00004651"/>
    </source>
</evidence>
<feature type="transmembrane region" description="Helical" evidence="9">
    <location>
        <begin position="178"/>
        <end position="208"/>
    </location>
</feature>
<feature type="transmembrane region" description="Helical" evidence="9">
    <location>
        <begin position="228"/>
        <end position="245"/>
    </location>
</feature>
<evidence type="ECO:0000256" key="2">
    <source>
        <dbReference type="ARBA" id="ARBA00022475"/>
    </source>
</evidence>
<comment type="caution">
    <text evidence="10">The sequence shown here is derived from an EMBL/GenBank/DDBJ whole genome shotgun (WGS) entry which is preliminary data.</text>
</comment>
<feature type="transmembrane region" description="Helical" evidence="9">
    <location>
        <begin position="54"/>
        <end position="73"/>
    </location>
</feature>
<evidence type="ECO:0000256" key="3">
    <source>
        <dbReference type="ARBA" id="ARBA00022679"/>
    </source>
</evidence>
<evidence type="ECO:0000256" key="8">
    <source>
        <dbReference type="SAM" id="MobiDB-lite"/>
    </source>
</evidence>
<dbReference type="Pfam" id="PF09594">
    <property type="entry name" value="GT87"/>
    <property type="match status" value="1"/>
</dbReference>
<gene>
    <name evidence="10" type="ORF">SPF06_12440</name>
</gene>
<proteinExistence type="inferred from homology"/>
<comment type="subcellular location">
    <subcellularLocation>
        <location evidence="1">Cell membrane</location>
        <topology evidence="1">Multi-pass membrane protein</topology>
    </subcellularLocation>
</comment>
<evidence type="ECO:0000256" key="9">
    <source>
        <dbReference type="SAM" id="Phobius"/>
    </source>
</evidence>
<keyword evidence="2" id="KW-1003">Cell membrane</keyword>
<evidence type="ECO:0000256" key="6">
    <source>
        <dbReference type="ARBA" id="ARBA00023136"/>
    </source>
</evidence>
<evidence type="ECO:0000256" key="4">
    <source>
        <dbReference type="ARBA" id="ARBA00022692"/>
    </source>
</evidence>
<dbReference type="EMBL" id="JAYGGQ010000009">
    <property type="protein sequence ID" value="MEA5455534.1"/>
    <property type="molecule type" value="Genomic_DNA"/>
</dbReference>
<protein>
    <submittedName>
        <fullName evidence="10">Glycosyltransferase 87 family protein</fullName>
    </submittedName>
</protein>
<feature type="transmembrane region" description="Helical" evidence="9">
    <location>
        <begin position="382"/>
        <end position="402"/>
    </location>
</feature>
<evidence type="ECO:0000313" key="11">
    <source>
        <dbReference type="Proteomes" id="UP001304769"/>
    </source>
</evidence>
<reference evidence="10 11" key="1">
    <citation type="submission" date="2023-12" db="EMBL/GenBank/DDBJ databases">
        <title>Sinomonas terricola sp. nov, isolated from litchi orchard soil in Guangdong, PR China.</title>
        <authorList>
            <person name="Jiaxin W."/>
            <person name="Yang Z."/>
            <person name="Honghui Z."/>
        </authorList>
    </citation>
    <scope>NUCLEOTIDE SEQUENCE [LARGE SCALE GENOMIC DNA]</scope>
    <source>
        <strain evidence="10 11">JGH33</strain>
    </source>
</reference>
<evidence type="ECO:0000313" key="10">
    <source>
        <dbReference type="EMBL" id="MEA5455534.1"/>
    </source>
</evidence>
<accession>A0ABU5T7P3</accession>
<feature type="transmembrane region" description="Helical" evidence="9">
    <location>
        <begin position="145"/>
        <end position="166"/>
    </location>
</feature>
<dbReference type="RefSeq" id="WP_323279394.1">
    <property type="nucleotide sequence ID" value="NZ_JAYGGQ010000009.1"/>
</dbReference>
<keyword evidence="6 9" id="KW-0472">Membrane</keyword>
<organism evidence="10 11">
    <name type="scientific">Sinomonas terricola</name>
    <dbReference type="NCBI Taxonomy" id="3110330"/>
    <lineage>
        <taxon>Bacteria</taxon>
        <taxon>Bacillati</taxon>
        <taxon>Actinomycetota</taxon>
        <taxon>Actinomycetes</taxon>
        <taxon>Micrococcales</taxon>
        <taxon>Micrococcaceae</taxon>
        <taxon>Sinomonas</taxon>
    </lineage>
</organism>
<dbReference type="InterPro" id="IPR018584">
    <property type="entry name" value="GT87"/>
</dbReference>
<feature type="transmembrane region" description="Helical" evidence="9">
    <location>
        <begin position="342"/>
        <end position="361"/>
    </location>
</feature>
<dbReference type="PIRSF" id="PIRSF010361">
    <property type="entry name" value="UCP010361"/>
    <property type="match status" value="1"/>
</dbReference>
<sequence length="484" mass="52083">MDSTADDGGRAPRAVMSPSRNDPLVRTLSEVAGGPVGSHAAPGIIRRGMWTPELILLLLAAAAAIVGVLIKGYCRVNGWSSPTEFYATCYSDFPTLFKERGFADDVLPLFAPGSRFEYPVITSLIAGVTALLVPGHGASDARATAYFDVNAALAALMWMIAVVATARSNPRRPWDAALFAIAPGVILAGFINWDLWAVAFLSLGILALSRGRPVLAGIAIGLGTATKFYPVLVLGVLVLLAIRTGRWRQTLLAVGSAAAAWIVVDLPAMIGDPRGWSFFFEYSASREPGFSSAYYAWNVVADRLHWVKISAPGANTLFLTGFGLCCLGIAFIALHAPRRPRLAQLAFLVVAAFTLTGKVYSPQYVVWLIPLLALARPRWRDFLVWMAAEALHWTAVWMYLGFTTSNGPVQNNIDSPYYATAVLVHMAVLAYLCVHVIADIYGPSTDPIRRSGLDDPQGGEFDGAPDVVTLQRPLRADGDASHLP</sequence>
<feature type="transmembrane region" description="Helical" evidence="9">
    <location>
        <begin position="317"/>
        <end position="336"/>
    </location>
</feature>
<feature type="compositionally biased region" description="Basic and acidic residues" evidence="8">
    <location>
        <begin position="474"/>
        <end position="484"/>
    </location>
</feature>
<keyword evidence="3" id="KW-0808">Transferase</keyword>
<keyword evidence="5 9" id="KW-1133">Transmembrane helix</keyword>
<name>A0ABU5T7P3_9MICC</name>